<keyword evidence="2" id="KW-0732">Signal</keyword>
<sequence>MISVSAASCLGVLLCVLLAASSGVNGYGSSADSEDDEPGQEFVLPYPRLGRYMDYAVLKVLAEYLKDNYNYEELLNKPATLQPSFPSAGDVILQRELRDMKGKGYGIPIPRVGKRSASDQPFGEVMPAPGTGMANPAVRTLLADLLRASFESKRGLKPIRLMQFTPRVGRADGGGGGAKTGRYSNWAPIPRVGKRR</sequence>
<accession>A0A1W0WA31</accession>
<evidence type="ECO:0000313" key="4">
    <source>
        <dbReference type="Proteomes" id="UP000192578"/>
    </source>
</evidence>
<dbReference type="Proteomes" id="UP000192578">
    <property type="component" value="Unassembled WGS sequence"/>
</dbReference>
<proteinExistence type="predicted"/>
<comment type="caution">
    <text evidence="3">The sequence shown here is derived from an EMBL/GenBank/DDBJ whole genome shotgun (WGS) entry which is preliminary data.</text>
</comment>
<evidence type="ECO:0000256" key="2">
    <source>
        <dbReference type="SAM" id="SignalP"/>
    </source>
</evidence>
<feature type="signal peptide" evidence="2">
    <location>
        <begin position="1"/>
        <end position="26"/>
    </location>
</feature>
<dbReference type="OrthoDB" id="10065032at2759"/>
<feature type="region of interest" description="Disordered" evidence="1">
    <location>
        <begin position="170"/>
        <end position="196"/>
    </location>
</feature>
<evidence type="ECO:0000313" key="3">
    <source>
        <dbReference type="EMBL" id="OQV12012.1"/>
    </source>
</evidence>
<reference evidence="4" key="1">
    <citation type="submission" date="2017-01" db="EMBL/GenBank/DDBJ databases">
        <title>Comparative genomics of anhydrobiosis in the tardigrade Hypsibius dujardini.</title>
        <authorList>
            <person name="Yoshida Y."/>
            <person name="Koutsovoulos G."/>
            <person name="Laetsch D."/>
            <person name="Stevens L."/>
            <person name="Kumar S."/>
            <person name="Horikawa D."/>
            <person name="Ishino K."/>
            <person name="Komine S."/>
            <person name="Tomita M."/>
            <person name="Blaxter M."/>
            <person name="Arakawa K."/>
        </authorList>
    </citation>
    <scope>NUCLEOTIDE SEQUENCE [LARGE SCALE GENOMIC DNA]</scope>
    <source>
        <strain evidence="4">Z151</strain>
    </source>
</reference>
<dbReference type="EMBL" id="MTYJ01000156">
    <property type="protein sequence ID" value="OQV12012.1"/>
    <property type="molecule type" value="Genomic_DNA"/>
</dbReference>
<feature type="chain" id="PRO_5012596607" evidence="2">
    <location>
        <begin position="27"/>
        <end position="196"/>
    </location>
</feature>
<protein>
    <submittedName>
        <fullName evidence="3">Uncharacterized protein</fullName>
    </submittedName>
</protein>
<keyword evidence="4" id="KW-1185">Reference proteome</keyword>
<organism evidence="3 4">
    <name type="scientific">Hypsibius exemplaris</name>
    <name type="common">Freshwater tardigrade</name>
    <dbReference type="NCBI Taxonomy" id="2072580"/>
    <lineage>
        <taxon>Eukaryota</taxon>
        <taxon>Metazoa</taxon>
        <taxon>Ecdysozoa</taxon>
        <taxon>Tardigrada</taxon>
        <taxon>Eutardigrada</taxon>
        <taxon>Parachela</taxon>
        <taxon>Hypsibioidea</taxon>
        <taxon>Hypsibiidae</taxon>
        <taxon>Hypsibius</taxon>
    </lineage>
</organism>
<gene>
    <name evidence="3" type="ORF">BV898_13736</name>
</gene>
<name>A0A1W0WA31_HYPEX</name>
<evidence type="ECO:0000256" key="1">
    <source>
        <dbReference type="SAM" id="MobiDB-lite"/>
    </source>
</evidence>
<dbReference type="AlphaFoldDB" id="A0A1W0WA31"/>